<dbReference type="AlphaFoldDB" id="A0A839FBP3"/>
<keyword evidence="1" id="KW-1133">Transmembrane helix</keyword>
<evidence type="ECO:0000313" key="3">
    <source>
        <dbReference type="Proteomes" id="UP000550401"/>
    </source>
</evidence>
<dbReference type="RefSeq" id="WP_182532592.1">
    <property type="nucleotide sequence ID" value="NZ_JACGXL010000007.1"/>
</dbReference>
<evidence type="ECO:0000313" key="2">
    <source>
        <dbReference type="EMBL" id="MBA8889551.1"/>
    </source>
</evidence>
<sequence length="445" mass="48413">MRIVSILLLGLALYFAAGLRWPARYEGPRYVPPAAADSPAMRVLRARPLPGDEAARADVLVELVALQQTADATAYARWMQARAWRAFLGRDEPAFADTGAAIDAGRDGEAELAALRADVLARVVAVRVDTALAPALLEVFAAGEDMSRGRVLNAVAPGLWSIDIDRYHDFRVAVKVRNLADAPIDGTPLAPLRLVMSWDGERDKSVRCEPHGDARLEPGREVTFWCVSMADLGWKTASEPVDWIRSGAGNDDHRLLLVADASSLAIPSLDLAVRRGGNEYRTSEIDHRAELARHRAGERGCFERGTCAREMFDETGQWRATLAWALAALGVCVTAATLGRSVVIAVLLALFTTLNAGARALVAGGGDVQPFPLLRSVPWIAACLALAALAWSLRAPLSDWRAMRSRPRPDVIYERWAFAAGTLGSIGVVVYGAFLLWMLWTVFRR</sequence>
<evidence type="ECO:0000256" key="1">
    <source>
        <dbReference type="SAM" id="Phobius"/>
    </source>
</evidence>
<keyword evidence="1" id="KW-0812">Transmembrane</keyword>
<feature type="transmembrane region" description="Helical" evidence="1">
    <location>
        <begin position="343"/>
        <end position="364"/>
    </location>
</feature>
<name>A0A839FBP3_9GAMM</name>
<keyword evidence="3" id="KW-1185">Reference proteome</keyword>
<keyword evidence="1" id="KW-0472">Membrane</keyword>
<gene>
    <name evidence="2" type="ORF">FHW12_003797</name>
</gene>
<protein>
    <submittedName>
        <fullName evidence="2">Uncharacterized protein</fullName>
    </submittedName>
</protein>
<feature type="transmembrane region" description="Helical" evidence="1">
    <location>
        <begin position="318"/>
        <end position="336"/>
    </location>
</feature>
<accession>A0A839FBP3</accession>
<comment type="caution">
    <text evidence="2">The sequence shown here is derived from an EMBL/GenBank/DDBJ whole genome shotgun (WGS) entry which is preliminary data.</text>
</comment>
<reference evidence="2 3" key="1">
    <citation type="submission" date="2020-07" db="EMBL/GenBank/DDBJ databases">
        <title>Genomic Encyclopedia of Type Strains, Phase IV (KMG-V): Genome sequencing to study the core and pangenomes of soil and plant-associated prokaryotes.</title>
        <authorList>
            <person name="Whitman W."/>
        </authorList>
    </citation>
    <scope>NUCLEOTIDE SEQUENCE [LARGE SCALE GENOMIC DNA]</scope>
    <source>
        <strain evidence="2 3">RH2WT43</strain>
    </source>
</reference>
<dbReference type="EMBL" id="JACGXL010000007">
    <property type="protein sequence ID" value="MBA8889551.1"/>
    <property type="molecule type" value="Genomic_DNA"/>
</dbReference>
<feature type="transmembrane region" description="Helical" evidence="1">
    <location>
        <begin position="376"/>
        <end position="395"/>
    </location>
</feature>
<dbReference type="Proteomes" id="UP000550401">
    <property type="component" value="Unassembled WGS sequence"/>
</dbReference>
<feature type="transmembrane region" description="Helical" evidence="1">
    <location>
        <begin position="416"/>
        <end position="440"/>
    </location>
</feature>
<organism evidence="2 3">
    <name type="scientific">Dokdonella fugitiva</name>
    <dbReference type="NCBI Taxonomy" id="328517"/>
    <lineage>
        <taxon>Bacteria</taxon>
        <taxon>Pseudomonadati</taxon>
        <taxon>Pseudomonadota</taxon>
        <taxon>Gammaproteobacteria</taxon>
        <taxon>Lysobacterales</taxon>
        <taxon>Rhodanobacteraceae</taxon>
        <taxon>Dokdonella</taxon>
    </lineage>
</organism>
<proteinExistence type="predicted"/>